<name>A0A2S6HR16_9FIRM</name>
<comment type="caution">
    <text evidence="1">The sequence shown here is derived from an EMBL/GenBank/DDBJ whole genome shotgun (WGS) entry which is preliminary data.</text>
</comment>
<dbReference type="SUPFAM" id="SSF56784">
    <property type="entry name" value="HAD-like"/>
    <property type="match status" value="1"/>
</dbReference>
<dbReference type="GO" id="GO:0005829">
    <property type="term" value="C:cytosol"/>
    <property type="evidence" value="ECO:0007669"/>
    <property type="project" value="TreeGrafter"/>
</dbReference>
<reference evidence="1 2" key="1">
    <citation type="submission" date="2018-02" db="EMBL/GenBank/DDBJ databases">
        <title>Genomic Encyclopedia of Archaeal and Bacterial Type Strains, Phase II (KMG-II): from individual species to whole genera.</title>
        <authorList>
            <person name="Goeker M."/>
        </authorList>
    </citation>
    <scope>NUCLEOTIDE SEQUENCE [LARGE SCALE GENOMIC DNA]</scope>
    <source>
        <strain evidence="1 2">DSM 3808</strain>
    </source>
</reference>
<dbReference type="NCBIfam" id="TIGR01484">
    <property type="entry name" value="HAD-SF-IIB"/>
    <property type="match status" value="1"/>
</dbReference>
<dbReference type="Pfam" id="PF08282">
    <property type="entry name" value="Hydrolase_3"/>
    <property type="match status" value="1"/>
</dbReference>
<dbReference type="GO" id="GO:0000287">
    <property type="term" value="F:magnesium ion binding"/>
    <property type="evidence" value="ECO:0007669"/>
    <property type="project" value="TreeGrafter"/>
</dbReference>
<evidence type="ECO:0008006" key="3">
    <source>
        <dbReference type="Google" id="ProtNLM"/>
    </source>
</evidence>
<gene>
    <name evidence="1" type="ORF">BXY41_1077</name>
</gene>
<dbReference type="SFLD" id="SFLDG01140">
    <property type="entry name" value="C2.B:_Phosphomannomutase_and_P"/>
    <property type="match status" value="1"/>
</dbReference>
<dbReference type="PANTHER" id="PTHR10000">
    <property type="entry name" value="PHOSPHOSERINE PHOSPHATASE"/>
    <property type="match status" value="1"/>
</dbReference>
<dbReference type="InterPro" id="IPR000150">
    <property type="entry name" value="Cof"/>
</dbReference>
<protein>
    <recommendedName>
        <fullName evidence="3">Cof subfamily protein (Haloacid dehalogenase superfamily)/HAD superfamily hydrolase (TIGR01484 family)</fullName>
    </recommendedName>
</protein>
<accession>A0A2S6HR16</accession>
<evidence type="ECO:0000313" key="1">
    <source>
        <dbReference type="EMBL" id="PPK80080.1"/>
    </source>
</evidence>
<dbReference type="Proteomes" id="UP000237749">
    <property type="component" value="Unassembled WGS sequence"/>
</dbReference>
<dbReference type="Gene3D" id="3.40.50.1000">
    <property type="entry name" value="HAD superfamily/HAD-like"/>
    <property type="match status" value="1"/>
</dbReference>
<dbReference type="SFLD" id="SFLDS00003">
    <property type="entry name" value="Haloacid_Dehalogenase"/>
    <property type="match status" value="1"/>
</dbReference>
<organism evidence="1 2">
    <name type="scientific">Lacrimispora xylanisolvens</name>
    <dbReference type="NCBI Taxonomy" id="384636"/>
    <lineage>
        <taxon>Bacteria</taxon>
        <taxon>Bacillati</taxon>
        <taxon>Bacillota</taxon>
        <taxon>Clostridia</taxon>
        <taxon>Lachnospirales</taxon>
        <taxon>Lachnospiraceae</taxon>
        <taxon>Lacrimispora</taxon>
    </lineage>
</organism>
<dbReference type="PANTHER" id="PTHR10000:SF55">
    <property type="entry name" value="5-AMINO-6-(5-PHOSPHO-D-RIBITYLAMINO)URACIL PHOSPHATASE YCSE"/>
    <property type="match status" value="1"/>
</dbReference>
<keyword evidence="2" id="KW-1185">Reference proteome</keyword>
<dbReference type="InterPro" id="IPR036412">
    <property type="entry name" value="HAD-like_sf"/>
</dbReference>
<dbReference type="InterPro" id="IPR023214">
    <property type="entry name" value="HAD_sf"/>
</dbReference>
<proteinExistence type="predicted"/>
<evidence type="ECO:0000313" key="2">
    <source>
        <dbReference type="Proteomes" id="UP000237749"/>
    </source>
</evidence>
<dbReference type="OrthoDB" id="9814970at2"/>
<dbReference type="NCBIfam" id="TIGR00099">
    <property type="entry name" value="Cof-subfamily"/>
    <property type="match status" value="1"/>
</dbReference>
<dbReference type="Gene3D" id="3.30.1240.10">
    <property type="match status" value="1"/>
</dbReference>
<dbReference type="PROSITE" id="PS01228">
    <property type="entry name" value="COF_1"/>
    <property type="match status" value="1"/>
</dbReference>
<dbReference type="GO" id="GO:0016791">
    <property type="term" value="F:phosphatase activity"/>
    <property type="evidence" value="ECO:0007669"/>
    <property type="project" value="TreeGrafter"/>
</dbReference>
<sequence>MIRLVASDMDGTLLNRYGKISLKNQAAVHALNRRNIGFVVCTGRNYADAYAPLEEAGISCDIICMNGASVYNSKGEQIRKQTLLKNQVSRILSICRPFSVLYDFMTDEGSYTTSSLEEFKESFENKIFLSMVSDEHTFETIVKRFQFVSEEALIQSDTDIYKMSIVHEDPKVLSYIRSCLEKEEGISIASSAATNLEITHFYAQKGNALLEFAINNKIHPREILAMGDSENDLSMLVLPLGYTVAMENGSEKIRKSARLITRSNEEDGVAAAIEALVLSDAALATG</sequence>
<dbReference type="InterPro" id="IPR006379">
    <property type="entry name" value="HAD-SF_hydro_IIB"/>
</dbReference>
<dbReference type="RefSeq" id="WP_104437419.1">
    <property type="nucleotide sequence ID" value="NZ_PTJA01000007.1"/>
</dbReference>
<dbReference type="AlphaFoldDB" id="A0A2S6HR16"/>
<dbReference type="EMBL" id="PTJA01000007">
    <property type="protein sequence ID" value="PPK80080.1"/>
    <property type="molecule type" value="Genomic_DNA"/>
</dbReference>
<dbReference type="CDD" id="cd07516">
    <property type="entry name" value="HAD_Pase"/>
    <property type="match status" value="1"/>
</dbReference>